<feature type="region of interest" description="Disordered" evidence="1">
    <location>
        <begin position="154"/>
        <end position="200"/>
    </location>
</feature>
<dbReference type="Proteomes" id="UP000187609">
    <property type="component" value="Unassembled WGS sequence"/>
</dbReference>
<comment type="caution">
    <text evidence="2">The sequence shown here is derived from an EMBL/GenBank/DDBJ whole genome shotgun (WGS) entry which is preliminary data.</text>
</comment>
<evidence type="ECO:0000313" key="2">
    <source>
        <dbReference type="EMBL" id="OIT03752.1"/>
    </source>
</evidence>
<evidence type="ECO:0000313" key="3">
    <source>
        <dbReference type="Proteomes" id="UP000187609"/>
    </source>
</evidence>
<dbReference type="AlphaFoldDB" id="A0A1J6IT81"/>
<dbReference type="EMBL" id="MJEQ01037187">
    <property type="protein sequence ID" value="OIT03752.1"/>
    <property type="molecule type" value="Genomic_DNA"/>
</dbReference>
<reference evidence="2" key="1">
    <citation type="submission" date="2016-11" db="EMBL/GenBank/DDBJ databases">
        <title>The genome of Nicotiana attenuata.</title>
        <authorList>
            <person name="Xu S."/>
            <person name="Brockmoeller T."/>
            <person name="Gaquerel E."/>
            <person name="Navarro A."/>
            <person name="Kuhl H."/>
            <person name="Gase K."/>
            <person name="Ling Z."/>
            <person name="Zhou W."/>
            <person name="Kreitzer C."/>
            <person name="Stanke M."/>
            <person name="Tang H."/>
            <person name="Lyons E."/>
            <person name="Pandey P."/>
            <person name="Pandey S.P."/>
            <person name="Timmermann B."/>
            <person name="Baldwin I.T."/>
        </authorList>
    </citation>
    <scope>NUCLEOTIDE SEQUENCE [LARGE SCALE GENOMIC DNA]</scope>
    <source>
        <strain evidence="2">UT</strain>
    </source>
</reference>
<accession>A0A1J6IT81</accession>
<sequence length="233" mass="26032">MAALTTGQPLMEVELHKKFNEEGDDQGKEKNIIVQNDVVGTVATSKKVLRSGKVLGKPVPNATRNEWMQRRKNKYQRDSRGYIIDEAGSGDVTNTQELKEKKDKELTGKDDDVGKEKSNVPMQTSNMFTLLEEGEIDVQKQIKKEVVEKVLNKEKAEAKKANPTSSGKGTPNKVGVQNPANQIPSPSDVGIGIEEAKENESTIEWVHRRFGTSKEELREMNVTLNHYCHEISS</sequence>
<keyword evidence="3" id="KW-1185">Reference proteome</keyword>
<organism evidence="2 3">
    <name type="scientific">Nicotiana attenuata</name>
    <name type="common">Coyote tobacco</name>
    <dbReference type="NCBI Taxonomy" id="49451"/>
    <lineage>
        <taxon>Eukaryota</taxon>
        <taxon>Viridiplantae</taxon>
        <taxon>Streptophyta</taxon>
        <taxon>Embryophyta</taxon>
        <taxon>Tracheophyta</taxon>
        <taxon>Spermatophyta</taxon>
        <taxon>Magnoliopsida</taxon>
        <taxon>eudicotyledons</taxon>
        <taxon>Gunneridae</taxon>
        <taxon>Pentapetalae</taxon>
        <taxon>asterids</taxon>
        <taxon>lamiids</taxon>
        <taxon>Solanales</taxon>
        <taxon>Solanaceae</taxon>
        <taxon>Nicotianoideae</taxon>
        <taxon>Nicotianeae</taxon>
        <taxon>Nicotiana</taxon>
    </lineage>
</organism>
<protein>
    <submittedName>
        <fullName evidence="2">Uncharacterized protein</fullName>
    </submittedName>
</protein>
<dbReference type="Gramene" id="OIT03752">
    <property type="protein sequence ID" value="OIT03752"/>
    <property type="gene ID" value="A4A49_12492"/>
</dbReference>
<evidence type="ECO:0000256" key="1">
    <source>
        <dbReference type="SAM" id="MobiDB-lite"/>
    </source>
</evidence>
<proteinExistence type="predicted"/>
<name>A0A1J6IT81_NICAT</name>
<dbReference type="SMR" id="A0A1J6IT81"/>
<feature type="compositionally biased region" description="Basic and acidic residues" evidence="1">
    <location>
        <begin position="97"/>
        <end position="118"/>
    </location>
</feature>
<feature type="region of interest" description="Disordered" evidence="1">
    <location>
        <begin position="55"/>
        <end position="119"/>
    </location>
</feature>
<gene>
    <name evidence="2" type="ORF">A4A49_12492</name>
</gene>